<dbReference type="SUPFAM" id="SSF53335">
    <property type="entry name" value="S-adenosyl-L-methionine-dependent methyltransferases"/>
    <property type="match status" value="1"/>
</dbReference>
<sequence length="218" mass="23223">MTSRNLTIDQTLQDYITAHSGVDPLVAELIAETRAATGGAAGMQISPEQAVFTTTLARLLGARSAVEVGTFTGMSALAIARGLPEDGHLLCCDVSEEWTNIGRKYWERAGVADRIELRIAPAAETLAALPADATVDLAFIDADKTGYPTYWAELVPRMRPGGVILVDNTLWSGRVVDPADTSADTVAIRAFNELVTGDDRVESVILPIGDGLTLARKK</sequence>
<dbReference type="Proteomes" id="UP000622552">
    <property type="component" value="Unassembled WGS sequence"/>
</dbReference>
<evidence type="ECO:0000313" key="5">
    <source>
        <dbReference type="Proteomes" id="UP000622552"/>
    </source>
</evidence>
<proteinExistence type="predicted"/>
<dbReference type="Gene3D" id="3.40.50.150">
    <property type="entry name" value="Vaccinia Virus protein VP39"/>
    <property type="match status" value="1"/>
</dbReference>
<comment type="caution">
    <text evidence="4">The sequence shown here is derived from an EMBL/GenBank/DDBJ whole genome shotgun (WGS) entry which is preliminary data.</text>
</comment>
<dbReference type="PROSITE" id="PS51682">
    <property type="entry name" value="SAM_OMT_I"/>
    <property type="match status" value="1"/>
</dbReference>
<dbReference type="InterPro" id="IPR002935">
    <property type="entry name" value="SAM_O-MeTrfase"/>
</dbReference>
<dbReference type="PANTHER" id="PTHR10509:SF14">
    <property type="entry name" value="CAFFEOYL-COA O-METHYLTRANSFERASE 3-RELATED"/>
    <property type="match status" value="1"/>
</dbReference>
<dbReference type="EC" id="2.1.1.104" evidence="4"/>
<organism evidence="4 5">
    <name type="scientific">Longispora fulva</name>
    <dbReference type="NCBI Taxonomy" id="619741"/>
    <lineage>
        <taxon>Bacteria</taxon>
        <taxon>Bacillati</taxon>
        <taxon>Actinomycetota</taxon>
        <taxon>Actinomycetes</taxon>
        <taxon>Micromonosporales</taxon>
        <taxon>Micromonosporaceae</taxon>
        <taxon>Longispora</taxon>
    </lineage>
</organism>
<dbReference type="InterPro" id="IPR029063">
    <property type="entry name" value="SAM-dependent_MTases_sf"/>
</dbReference>
<reference evidence="4" key="1">
    <citation type="submission" date="2020-11" db="EMBL/GenBank/DDBJ databases">
        <title>Sequencing the genomes of 1000 actinobacteria strains.</title>
        <authorList>
            <person name="Klenk H.-P."/>
        </authorList>
    </citation>
    <scope>NUCLEOTIDE SEQUENCE</scope>
    <source>
        <strain evidence="4">DSM 45356</strain>
    </source>
</reference>
<dbReference type="GO" id="GO:0042409">
    <property type="term" value="F:caffeoyl-CoA O-methyltransferase activity"/>
    <property type="evidence" value="ECO:0007669"/>
    <property type="project" value="UniProtKB-EC"/>
</dbReference>
<keyword evidence="2 4" id="KW-0808">Transferase</keyword>
<accession>A0A8J7GTW7</accession>
<name>A0A8J7GTW7_9ACTN</name>
<dbReference type="GO" id="GO:0032259">
    <property type="term" value="P:methylation"/>
    <property type="evidence" value="ECO:0007669"/>
    <property type="project" value="UniProtKB-KW"/>
</dbReference>
<protein>
    <submittedName>
        <fullName evidence="4">Caffeoyl-CoA O-methyltransferase</fullName>
        <ecNumber evidence="4">2.1.1.104</ecNumber>
    </submittedName>
</protein>
<keyword evidence="1 4" id="KW-0489">Methyltransferase</keyword>
<gene>
    <name evidence="4" type="ORF">IW245_003385</name>
</gene>
<dbReference type="InterPro" id="IPR050362">
    <property type="entry name" value="Cation-dep_OMT"/>
</dbReference>
<evidence type="ECO:0000256" key="2">
    <source>
        <dbReference type="ARBA" id="ARBA00022679"/>
    </source>
</evidence>
<dbReference type="EMBL" id="JADOUF010000001">
    <property type="protein sequence ID" value="MBG6137191.1"/>
    <property type="molecule type" value="Genomic_DNA"/>
</dbReference>
<evidence type="ECO:0000256" key="3">
    <source>
        <dbReference type="ARBA" id="ARBA00022691"/>
    </source>
</evidence>
<evidence type="ECO:0000256" key="1">
    <source>
        <dbReference type="ARBA" id="ARBA00022603"/>
    </source>
</evidence>
<dbReference type="CDD" id="cd02440">
    <property type="entry name" value="AdoMet_MTases"/>
    <property type="match status" value="1"/>
</dbReference>
<dbReference type="AlphaFoldDB" id="A0A8J7GTW7"/>
<evidence type="ECO:0000313" key="4">
    <source>
        <dbReference type="EMBL" id="MBG6137191.1"/>
    </source>
</evidence>
<keyword evidence="3" id="KW-0949">S-adenosyl-L-methionine</keyword>
<dbReference type="Pfam" id="PF01596">
    <property type="entry name" value="Methyltransf_3"/>
    <property type="match status" value="1"/>
</dbReference>
<dbReference type="PANTHER" id="PTHR10509">
    <property type="entry name" value="O-METHYLTRANSFERASE-RELATED"/>
    <property type="match status" value="1"/>
</dbReference>
<keyword evidence="5" id="KW-1185">Reference proteome</keyword>
<dbReference type="RefSeq" id="WP_197004080.1">
    <property type="nucleotide sequence ID" value="NZ_BONS01000022.1"/>
</dbReference>